<evidence type="ECO:0000256" key="6">
    <source>
        <dbReference type="SAM" id="Phobius"/>
    </source>
</evidence>
<evidence type="ECO:0000256" key="5">
    <source>
        <dbReference type="SAM" id="MobiDB-lite"/>
    </source>
</evidence>
<dbReference type="InterPro" id="IPR009003">
    <property type="entry name" value="Peptidase_S1_PA"/>
</dbReference>
<sequence length="406" mass="43675">MDEDEDENELNQTPNNTKKNSFFNQLVQSKTKLLIVTVVVGLGAFALFNANIFSFNSTSTSASNENTTENEEINTKQLSTNNSEEDASVVEAVKKTSDAIVGIVKYRQSSQLLEESKAGTGSGVIYKKENGSAYVVTNQHVIEGSESIDVILSGGKKVQAEVVGSDPFTDLAVLKVDGSNVNSVAEFGSSKDLHVGETAIAIGNPLGMKFAGSVTKGIISGLDRTMPVDLNKDGKLDWKTDVLQTDAAINPGNSGGALINLNSKVIGINSMKIAKQKVEGIGFAIPTSTVKPIIKDLEENGEVTRPFMGIQTRDLSSISTRLQQEQLNLPEDVESGVVIAKTQGDSPADQAGLQKYDVLVQADGNKISSLVDLRKYIYEKKEVGEKMKLTYYREGEKQTTPLTLGK</sequence>
<dbReference type="GO" id="GO:0006508">
    <property type="term" value="P:proteolysis"/>
    <property type="evidence" value="ECO:0007669"/>
    <property type="project" value="UniProtKB-KW"/>
</dbReference>
<keyword evidence="6" id="KW-0812">Transmembrane</keyword>
<dbReference type="PANTHER" id="PTHR43343:SF3">
    <property type="entry name" value="PROTEASE DO-LIKE 8, CHLOROPLASTIC"/>
    <property type="match status" value="1"/>
</dbReference>
<dbReference type="InterPro" id="IPR001940">
    <property type="entry name" value="Peptidase_S1C"/>
</dbReference>
<comment type="similarity">
    <text evidence="1">Belongs to the peptidase S1C family.</text>
</comment>
<evidence type="ECO:0000259" key="7">
    <source>
        <dbReference type="SMART" id="SM00228"/>
    </source>
</evidence>
<dbReference type="EMBL" id="JBHSZV010000047">
    <property type="protein sequence ID" value="MFC7063467.1"/>
    <property type="molecule type" value="Genomic_DNA"/>
</dbReference>
<dbReference type="SUPFAM" id="SSF50494">
    <property type="entry name" value="Trypsin-like serine proteases"/>
    <property type="match status" value="1"/>
</dbReference>
<keyword evidence="4" id="KW-0720">Serine protease</keyword>
<keyword evidence="9" id="KW-1185">Reference proteome</keyword>
<dbReference type="Gene3D" id="2.30.42.10">
    <property type="match status" value="1"/>
</dbReference>
<reference evidence="9" key="1">
    <citation type="journal article" date="2019" name="Int. J. Syst. Evol. Microbiol.">
        <title>The Global Catalogue of Microorganisms (GCM) 10K type strain sequencing project: providing services to taxonomists for standard genome sequencing and annotation.</title>
        <authorList>
            <consortium name="The Broad Institute Genomics Platform"/>
            <consortium name="The Broad Institute Genome Sequencing Center for Infectious Disease"/>
            <person name="Wu L."/>
            <person name="Ma J."/>
        </authorList>
    </citation>
    <scope>NUCLEOTIDE SEQUENCE [LARGE SCALE GENOMIC DNA]</scope>
    <source>
        <strain evidence="9">CGMCC 4.1621</strain>
    </source>
</reference>
<evidence type="ECO:0000256" key="2">
    <source>
        <dbReference type="ARBA" id="ARBA00022670"/>
    </source>
</evidence>
<evidence type="ECO:0000256" key="4">
    <source>
        <dbReference type="ARBA" id="ARBA00022825"/>
    </source>
</evidence>
<keyword evidence="6" id="KW-0472">Membrane</keyword>
<dbReference type="EC" id="3.4.21.-" evidence="8"/>
<comment type="caution">
    <text evidence="8">The sequence shown here is derived from an EMBL/GenBank/DDBJ whole genome shotgun (WGS) entry which is preliminary data.</text>
</comment>
<feature type="region of interest" description="Disordered" evidence="5">
    <location>
        <begin position="59"/>
        <end position="84"/>
    </location>
</feature>
<dbReference type="Pfam" id="PF13365">
    <property type="entry name" value="Trypsin_2"/>
    <property type="match status" value="1"/>
</dbReference>
<dbReference type="InterPro" id="IPR036034">
    <property type="entry name" value="PDZ_sf"/>
</dbReference>
<name>A0ABW2ESR7_9BACI</name>
<dbReference type="GO" id="GO:0008233">
    <property type="term" value="F:peptidase activity"/>
    <property type="evidence" value="ECO:0007669"/>
    <property type="project" value="UniProtKB-KW"/>
</dbReference>
<dbReference type="PRINTS" id="PR00834">
    <property type="entry name" value="PROTEASES2C"/>
</dbReference>
<dbReference type="RefSeq" id="WP_204708580.1">
    <property type="nucleotide sequence ID" value="NZ_JBHSZV010000047.1"/>
</dbReference>
<keyword evidence="6" id="KW-1133">Transmembrane helix</keyword>
<dbReference type="InterPro" id="IPR051201">
    <property type="entry name" value="Chloro_Bact_Ser_Proteases"/>
</dbReference>
<organism evidence="8 9">
    <name type="scientific">Halobacillus seohaensis</name>
    <dbReference type="NCBI Taxonomy" id="447421"/>
    <lineage>
        <taxon>Bacteria</taxon>
        <taxon>Bacillati</taxon>
        <taxon>Bacillota</taxon>
        <taxon>Bacilli</taxon>
        <taxon>Bacillales</taxon>
        <taxon>Bacillaceae</taxon>
        <taxon>Halobacillus</taxon>
    </lineage>
</organism>
<evidence type="ECO:0000313" key="8">
    <source>
        <dbReference type="EMBL" id="MFC7063467.1"/>
    </source>
</evidence>
<gene>
    <name evidence="8" type="ORF">ACFQIC_16770</name>
</gene>
<dbReference type="Gene3D" id="2.40.10.10">
    <property type="entry name" value="Trypsin-like serine proteases"/>
    <property type="match status" value="2"/>
</dbReference>
<dbReference type="SUPFAM" id="SSF50156">
    <property type="entry name" value="PDZ domain-like"/>
    <property type="match status" value="1"/>
</dbReference>
<feature type="transmembrane region" description="Helical" evidence="6">
    <location>
        <begin position="33"/>
        <end position="53"/>
    </location>
</feature>
<dbReference type="Pfam" id="PF13180">
    <property type="entry name" value="PDZ_2"/>
    <property type="match status" value="1"/>
</dbReference>
<keyword evidence="3 8" id="KW-0378">Hydrolase</keyword>
<dbReference type="SMART" id="SM00228">
    <property type="entry name" value="PDZ"/>
    <property type="match status" value="1"/>
</dbReference>
<dbReference type="PANTHER" id="PTHR43343">
    <property type="entry name" value="PEPTIDASE S12"/>
    <property type="match status" value="1"/>
</dbReference>
<dbReference type="InterPro" id="IPR043504">
    <property type="entry name" value="Peptidase_S1_PA_chymotrypsin"/>
</dbReference>
<feature type="domain" description="PDZ" evidence="7">
    <location>
        <begin position="306"/>
        <end position="395"/>
    </location>
</feature>
<protein>
    <submittedName>
        <fullName evidence="8">S1C family serine protease</fullName>
        <ecNumber evidence="8">3.4.21.-</ecNumber>
    </submittedName>
</protein>
<dbReference type="InterPro" id="IPR001478">
    <property type="entry name" value="PDZ"/>
</dbReference>
<evidence type="ECO:0000313" key="9">
    <source>
        <dbReference type="Proteomes" id="UP001596410"/>
    </source>
</evidence>
<evidence type="ECO:0000256" key="1">
    <source>
        <dbReference type="ARBA" id="ARBA00010541"/>
    </source>
</evidence>
<proteinExistence type="inferred from homology"/>
<keyword evidence="2 8" id="KW-0645">Protease</keyword>
<accession>A0ABW2ESR7</accession>
<dbReference type="Proteomes" id="UP001596410">
    <property type="component" value="Unassembled WGS sequence"/>
</dbReference>
<evidence type="ECO:0000256" key="3">
    <source>
        <dbReference type="ARBA" id="ARBA00022801"/>
    </source>
</evidence>